<sequence length="303" mass="31992">MNNTVKWTGAIVLSLLAHAGVAKLFEPGEEPFELSLVAGGEAMEVAVLGNAFEQTIQAGDPAEAMEPEQVEPEEVKPSEVAEVAPVQSEVTAETRSDIVPTEADVILPAEDIPPVAAEQPEVTATVAPVEAVVPEEKPKEIKPELEKRPEPKRKPEKEKAQKKTAKKKAGDAGQETESLVKGQADGVENAVASSSSGKKGTKSQALGNAAESNYKGKVRSKVQRHFRYPKSADRAGVTGTVTVAFTISSGGDVSAVRIIQSSGSPVLDEAATNAVRRAAPFPKIPEGANRSSWPFTLPLQFGR</sequence>
<keyword evidence="4 10" id="KW-1003">Cell membrane</keyword>
<dbReference type="PROSITE" id="PS52015">
    <property type="entry name" value="TONB_CTD"/>
    <property type="match status" value="1"/>
</dbReference>
<feature type="domain" description="TonB C-terminal" evidence="13">
    <location>
        <begin position="213"/>
        <end position="303"/>
    </location>
</feature>
<evidence type="ECO:0000256" key="8">
    <source>
        <dbReference type="ARBA" id="ARBA00022989"/>
    </source>
</evidence>
<dbReference type="InterPro" id="IPR051045">
    <property type="entry name" value="TonB-dependent_transducer"/>
</dbReference>
<evidence type="ECO:0000256" key="6">
    <source>
        <dbReference type="ARBA" id="ARBA00022692"/>
    </source>
</evidence>
<keyword evidence="8" id="KW-1133">Transmembrane helix</keyword>
<keyword evidence="6" id="KW-0812">Transmembrane</keyword>
<dbReference type="PRINTS" id="PR01374">
    <property type="entry name" value="TONBPROTEIN"/>
</dbReference>
<comment type="function">
    <text evidence="10">Interacts with outer membrane receptor proteins that carry out high-affinity binding and energy dependent uptake into the periplasmic space of specific substrates. It could act to transduce energy from the cytoplasmic membrane to specific energy-requiring processes in the outer membrane, resulting in the release into the periplasm of ligands bound by these outer membrane proteins.</text>
</comment>
<feature type="compositionally biased region" description="Low complexity" evidence="11">
    <location>
        <begin position="120"/>
        <end position="132"/>
    </location>
</feature>
<comment type="caution">
    <text evidence="14">The sequence shown here is derived from an EMBL/GenBank/DDBJ whole genome shotgun (WGS) entry which is preliminary data.</text>
</comment>
<evidence type="ECO:0000256" key="11">
    <source>
        <dbReference type="SAM" id="MobiDB-lite"/>
    </source>
</evidence>
<keyword evidence="7 10" id="KW-0653">Protein transport</keyword>
<dbReference type="InterPro" id="IPR003538">
    <property type="entry name" value="TonB"/>
</dbReference>
<evidence type="ECO:0000313" key="14">
    <source>
        <dbReference type="EMBL" id="MBB5534394.1"/>
    </source>
</evidence>
<feature type="compositionally biased region" description="Basic residues" evidence="11">
    <location>
        <begin position="216"/>
        <end position="228"/>
    </location>
</feature>
<dbReference type="AlphaFoldDB" id="A0A7W8X6V1"/>
<dbReference type="GO" id="GO:0031992">
    <property type="term" value="F:energy transducer activity"/>
    <property type="evidence" value="ECO:0007669"/>
    <property type="project" value="InterPro"/>
</dbReference>
<feature type="compositionally biased region" description="Basic and acidic residues" evidence="11">
    <location>
        <begin position="134"/>
        <end position="161"/>
    </location>
</feature>
<keyword evidence="15" id="KW-1185">Reference proteome</keyword>
<proteinExistence type="inferred from homology"/>
<evidence type="ECO:0000256" key="12">
    <source>
        <dbReference type="SAM" id="SignalP"/>
    </source>
</evidence>
<feature type="region of interest" description="Disordered" evidence="11">
    <location>
        <begin position="117"/>
        <end position="231"/>
    </location>
</feature>
<keyword evidence="10" id="KW-0735">Signal-anchor</keyword>
<dbReference type="Gene3D" id="3.30.1150.10">
    <property type="match status" value="1"/>
</dbReference>
<protein>
    <recommendedName>
        <fullName evidence="10">Protein TonB</fullName>
    </recommendedName>
</protein>
<evidence type="ECO:0000256" key="1">
    <source>
        <dbReference type="ARBA" id="ARBA00004383"/>
    </source>
</evidence>
<name>A0A7W8X6V1_9HYPH</name>
<dbReference type="InterPro" id="IPR037682">
    <property type="entry name" value="TonB_C"/>
</dbReference>
<dbReference type="InterPro" id="IPR006260">
    <property type="entry name" value="TonB/TolA_C"/>
</dbReference>
<evidence type="ECO:0000256" key="5">
    <source>
        <dbReference type="ARBA" id="ARBA00022519"/>
    </source>
</evidence>
<dbReference type="GO" id="GO:0055085">
    <property type="term" value="P:transmembrane transport"/>
    <property type="evidence" value="ECO:0007669"/>
    <property type="project" value="InterPro"/>
</dbReference>
<reference evidence="14 15" key="1">
    <citation type="submission" date="2020-08" db="EMBL/GenBank/DDBJ databases">
        <title>Genomic Encyclopedia of Type Strains, Phase IV (KMG-V): Genome sequencing to study the core and pangenomes of soil and plant-associated prokaryotes.</title>
        <authorList>
            <person name="Whitman W."/>
        </authorList>
    </citation>
    <scope>NUCLEOTIDE SEQUENCE [LARGE SCALE GENOMIC DNA]</scope>
    <source>
        <strain evidence="14 15">SEMIA 4084</strain>
    </source>
</reference>
<evidence type="ECO:0000256" key="10">
    <source>
        <dbReference type="RuleBase" id="RU362123"/>
    </source>
</evidence>
<gene>
    <name evidence="14" type="ORF">GGD55_001065</name>
</gene>
<dbReference type="SUPFAM" id="SSF74653">
    <property type="entry name" value="TolA/TonB C-terminal domain"/>
    <property type="match status" value="1"/>
</dbReference>
<keyword evidence="5 10" id="KW-0997">Cell inner membrane</keyword>
<feature type="chain" id="PRO_5030593455" description="Protein TonB" evidence="12">
    <location>
        <begin position="20"/>
        <end position="303"/>
    </location>
</feature>
<dbReference type="NCBIfam" id="TIGR01352">
    <property type="entry name" value="tonB_Cterm"/>
    <property type="match status" value="1"/>
</dbReference>
<dbReference type="RefSeq" id="WP_018326795.1">
    <property type="nucleotide sequence ID" value="NZ_JACHBK010000002.1"/>
</dbReference>
<accession>A0A7W8X6V1</accession>
<evidence type="ECO:0000259" key="13">
    <source>
        <dbReference type="PROSITE" id="PS52015"/>
    </source>
</evidence>
<keyword evidence="9" id="KW-0472">Membrane</keyword>
<dbReference type="EMBL" id="JACHBK010000002">
    <property type="protein sequence ID" value="MBB5534394.1"/>
    <property type="molecule type" value="Genomic_DNA"/>
</dbReference>
<comment type="subcellular location">
    <subcellularLocation>
        <location evidence="1 10">Cell inner membrane</location>
        <topology evidence="1 10">Single-pass membrane protein</topology>
        <orientation evidence="1 10">Periplasmic side</orientation>
    </subcellularLocation>
</comment>
<evidence type="ECO:0000256" key="3">
    <source>
        <dbReference type="ARBA" id="ARBA00022448"/>
    </source>
</evidence>
<dbReference type="GO" id="GO:0098797">
    <property type="term" value="C:plasma membrane protein complex"/>
    <property type="evidence" value="ECO:0007669"/>
    <property type="project" value="TreeGrafter"/>
</dbReference>
<keyword evidence="12" id="KW-0732">Signal</keyword>
<comment type="similarity">
    <text evidence="2 10">Belongs to the TonB family.</text>
</comment>
<feature type="signal peptide" evidence="12">
    <location>
        <begin position="1"/>
        <end position="19"/>
    </location>
</feature>
<dbReference type="PANTHER" id="PTHR33446">
    <property type="entry name" value="PROTEIN TONB-RELATED"/>
    <property type="match status" value="1"/>
</dbReference>
<dbReference type="GO" id="GO:0015031">
    <property type="term" value="P:protein transport"/>
    <property type="evidence" value="ECO:0007669"/>
    <property type="project" value="UniProtKB-UniRule"/>
</dbReference>
<dbReference type="Proteomes" id="UP000585507">
    <property type="component" value="Unassembled WGS sequence"/>
</dbReference>
<keyword evidence="3 10" id="KW-0813">Transport</keyword>
<evidence type="ECO:0000256" key="7">
    <source>
        <dbReference type="ARBA" id="ARBA00022927"/>
    </source>
</evidence>
<feature type="region of interest" description="Disordered" evidence="11">
    <location>
        <begin position="69"/>
        <end position="95"/>
    </location>
</feature>
<dbReference type="GO" id="GO:0015891">
    <property type="term" value="P:siderophore transport"/>
    <property type="evidence" value="ECO:0007669"/>
    <property type="project" value="InterPro"/>
</dbReference>
<organism evidence="14 15">
    <name type="scientific">Rhizobium giardinii</name>
    <dbReference type="NCBI Taxonomy" id="56731"/>
    <lineage>
        <taxon>Bacteria</taxon>
        <taxon>Pseudomonadati</taxon>
        <taxon>Pseudomonadota</taxon>
        <taxon>Alphaproteobacteria</taxon>
        <taxon>Hyphomicrobiales</taxon>
        <taxon>Rhizobiaceae</taxon>
        <taxon>Rhizobium/Agrobacterium group</taxon>
        <taxon>Rhizobium</taxon>
    </lineage>
</organism>
<dbReference type="GO" id="GO:0030288">
    <property type="term" value="C:outer membrane-bounded periplasmic space"/>
    <property type="evidence" value="ECO:0007669"/>
    <property type="project" value="InterPro"/>
</dbReference>
<dbReference type="PANTHER" id="PTHR33446:SF2">
    <property type="entry name" value="PROTEIN TONB"/>
    <property type="match status" value="1"/>
</dbReference>
<evidence type="ECO:0000313" key="15">
    <source>
        <dbReference type="Proteomes" id="UP000585507"/>
    </source>
</evidence>
<evidence type="ECO:0000256" key="4">
    <source>
        <dbReference type="ARBA" id="ARBA00022475"/>
    </source>
</evidence>
<evidence type="ECO:0000256" key="2">
    <source>
        <dbReference type="ARBA" id="ARBA00006555"/>
    </source>
</evidence>
<evidence type="ECO:0000256" key="9">
    <source>
        <dbReference type="ARBA" id="ARBA00023136"/>
    </source>
</evidence>
<dbReference type="Pfam" id="PF03544">
    <property type="entry name" value="TonB_C"/>
    <property type="match status" value="1"/>
</dbReference>